<evidence type="ECO:0000313" key="12">
    <source>
        <dbReference type="EMBL" id="SFE46555.1"/>
    </source>
</evidence>
<evidence type="ECO:0000256" key="4">
    <source>
        <dbReference type="ARBA" id="ARBA00022679"/>
    </source>
</evidence>
<dbReference type="Proteomes" id="UP000198855">
    <property type="component" value="Unassembled WGS sequence"/>
</dbReference>
<dbReference type="GO" id="GO:0000155">
    <property type="term" value="F:phosphorelay sensor kinase activity"/>
    <property type="evidence" value="ECO:0007669"/>
    <property type="project" value="InterPro"/>
</dbReference>
<keyword evidence="6 12" id="KW-0418">Kinase</keyword>
<feature type="transmembrane region" description="Helical" evidence="9">
    <location>
        <begin position="40"/>
        <end position="58"/>
    </location>
</feature>
<dbReference type="Pfam" id="PF07730">
    <property type="entry name" value="HisKA_3"/>
    <property type="match status" value="1"/>
</dbReference>
<dbReference type="EC" id="2.7.13.3" evidence="2"/>
<dbReference type="PANTHER" id="PTHR24421:SF10">
    <property type="entry name" value="NITRATE_NITRITE SENSOR PROTEIN NARQ"/>
    <property type="match status" value="1"/>
</dbReference>
<feature type="domain" description="Histidine kinase/HSP90-like ATPase" evidence="10">
    <location>
        <begin position="188"/>
        <end position="273"/>
    </location>
</feature>
<dbReference type="InterPro" id="IPR036890">
    <property type="entry name" value="HATPase_C_sf"/>
</dbReference>
<protein>
    <recommendedName>
        <fullName evidence="2">histidine kinase</fullName>
        <ecNumber evidence="2">2.7.13.3</ecNumber>
    </recommendedName>
</protein>
<dbReference type="RefSeq" id="WP_091186878.1">
    <property type="nucleotide sequence ID" value="NZ_FOMT01000003.1"/>
</dbReference>
<dbReference type="InterPro" id="IPR003594">
    <property type="entry name" value="HATPase_dom"/>
</dbReference>
<evidence type="ECO:0000259" key="10">
    <source>
        <dbReference type="Pfam" id="PF02518"/>
    </source>
</evidence>
<feature type="domain" description="Signal transduction histidine kinase subgroup 3 dimerisation and phosphoacceptor" evidence="11">
    <location>
        <begin position="81"/>
        <end position="143"/>
    </location>
</feature>
<evidence type="ECO:0000256" key="6">
    <source>
        <dbReference type="ARBA" id="ARBA00022777"/>
    </source>
</evidence>
<comment type="catalytic activity">
    <reaction evidence="1">
        <text>ATP + protein L-histidine = ADP + protein N-phospho-L-histidine.</text>
        <dbReference type="EC" id="2.7.13.3"/>
    </reaction>
</comment>
<evidence type="ECO:0000259" key="11">
    <source>
        <dbReference type="Pfam" id="PF07730"/>
    </source>
</evidence>
<keyword evidence="7" id="KW-0067">ATP-binding</keyword>
<dbReference type="STRING" id="1045775.SAMN05216378_3213"/>
<dbReference type="PANTHER" id="PTHR24421">
    <property type="entry name" value="NITRATE/NITRITE SENSOR PROTEIN NARX-RELATED"/>
    <property type="match status" value="1"/>
</dbReference>
<keyword evidence="9" id="KW-0812">Transmembrane</keyword>
<evidence type="ECO:0000256" key="1">
    <source>
        <dbReference type="ARBA" id="ARBA00000085"/>
    </source>
</evidence>
<feature type="transmembrane region" description="Helical" evidence="9">
    <location>
        <begin position="9"/>
        <end position="28"/>
    </location>
</feature>
<name>A0A1I2ARA3_9BACL</name>
<dbReference type="GO" id="GO:0046983">
    <property type="term" value="F:protein dimerization activity"/>
    <property type="evidence" value="ECO:0007669"/>
    <property type="project" value="InterPro"/>
</dbReference>
<keyword evidence="13" id="KW-1185">Reference proteome</keyword>
<dbReference type="Pfam" id="PF02518">
    <property type="entry name" value="HATPase_c"/>
    <property type="match status" value="1"/>
</dbReference>
<dbReference type="CDD" id="cd16917">
    <property type="entry name" value="HATPase_UhpB-NarQ-NarX-like"/>
    <property type="match status" value="1"/>
</dbReference>
<proteinExistence type="predicted"/>
<sequence>MSYKSLKFLILWIPTIVVGFWEYVRHVFLLPYISMELGNFLAPVLVFLFTLTLLRGLFAKLEQMQEALQRERVSKAAFQQREQLARELHDGISQSLFLLSVKLDKLEHSDLNDDARQTTVQIRQTVKHVYEDVRQSIANLQSPSVVVDVSWLNAIHSAAYDLLQNSGVRVHLDWQLPEGALTNKQLVELQAIIREALMNVRKYAQATEVQVISHEQGEAGFYCEVRDNGVGAPPSELEAKDRYGVRMMRDRAEQMGWAFDIRSAERKGTTVLIESGGDRK</sequence>
<gene>
    <name evidence="12" type="ORF">SAMN05216378_3213</name>
</gene>
<evidence type="ECO:0000256" key="3">
    <source>
        <dbReference type="ARBA" id="ARBA00022553"/>
    </source>
</evidence>
<keyword evidence="3" id="KW-0597">Phosphoprotein</keyword>
<evidence type="ECO:0000256" key="9">
    <source>
        <dbReference type="SAM" id="Phobius"/>
    </source>
</evidence>
<evidence type="ECO:0000313" key="13">
    <source>
        <dbReference type="Proteomes" id="UP000198855"/>
    </source>
</evidence>
<keyword evidence="5" id="KW-0547">Nucleotide-binding</keyword>
<dbReference type="OrthoDB" id="773385at2"/>
<dbReference type="InterPro" id="IPR050482">
    <property type="entry name" value="Sensor_HK_TwoCompSys"/>
</dbReference>
<organism evidence="12 13">
    <name type="scientific">Paenibacillus catalpae</name>
    <dbReference type="NCBI Taxonomy" id="1045775"/>
    <lineage>
        <taxon>Bacteria</taxon>
        <taxon>Bacillati</taxon>
        <taxon>Bacillota</taxon>
        <taxon>Bacilli</taxon>
        <taxon>Bacillales</taxon>
        <taxon>Paenibacillaceae</taxon>
        <taxon>Paenibacillus</taxon>
    </lineage>
</organism>
<keyword evidence="9" id="KW-1133">Transmembrane helix</keyword>
<evidence type="ECO:0000256" key="2">
    <source>
        <dbReference type="ARBA" id="ARBA00012438"/>
    </source>
</evidence>
<accession>A0A1I2ARA3</accession>
<dbReference type="InterPro" id="IPR011712">
    <property type="entry name" value="Sig_transdc_His_kin_sub3_dim/P"/>
</dbReference>
<evidence type="ECO:0000256" key="5">
    <source>
        <dbReference type="ARBA" id="ARBA00022741"/>
    </source>
</evidence>
<dbReference type="AlphaFoldDB" id="A0A1I2ARA3"/>
<dbReference type="SUPFAM" id="SSF55874">
    <property type="entry name" value="ATPase domain of HSP90 chaperone/DNA topoisomerase II/histidine kinase"/>
    <property type="match status" value="1"/>
</dbReference>
<reference evidence="13" key="1">
    <citation type="submission" date="2016-10" db="EMBL/GenBank/DDBJ databases">
        <authorList>
            <person name="Varghese N."/>
            <person name="Submissions S."/>
        </authorList>
    </citation>
    <scope>NUCLEOTIDE SEQUENCE [LARGE SCALE GENOMIC DNA]</scope>
    <source>
        <strain evidence="13">CGMCC 1.10784</strain>
    </source>
</reference>
<keyword evidence="4" id="KW-0808">Transferase</keyword>
<dbReference type="GO" id="GO:0005524">
    <property type="term" value="F:ATP binding"/>
    <property type="evidence" value="ECO:0007669"/>
    <property type="project" value="UniProtKB-KW"/>
</dbReference>
<dbReference type="Gene3D" id="1.20.5.1930">
    <property type="match status" value="1"/>
</dbReference>
<keyword evidence="8" id="KW-0902">Two-component regulatory system</keyword>
<dbReference type="GO" id="GO:0016020">
    <property type="term" value="C:membrane"/>
    <property type="evidence" value="ECO:0007669"/>
    <property type="project" value="InterPro"/>
</dbReference>
<dbReference type="Gene3D" id="3.30.565.10">
    <property type="entry name" value="Histidine kinase-like ATPase, C-terminal domain"/>
    <property type="match status" value="1"/>
</dbReference>
<evidence type="ECO:0000256" key="7">
    <source>
        <dbReference type="ARBA" id="ARBA00022840"/>
    </source>
</evidence>
<dbReference type="EMBL" id="FOMT01000003">
    <property type="protein sequence ID" value="SFE46555.1"/>
    <property type="molecule type" value="Genomic_DNA"/>
</dbReference>
<keyword evidence="9" id="KW-0472">Membrane</keyword>
<evidence type="ECO:0000256" key="8">
    <source>
        <dbReference type="ARBA" id="ARBA00023012"/>
    </source>
</evidence>